<name>A0A0K8TNK0_TABBR</name>
<dbReference type="SUPFAM" id="SSF52047">
    <property type="entry name" value="RNI-like"/>
    <property type="match status" value="1"/>
</dbReference>
<dbReference type="PROSITE" id="PS50181">
    <property type="entry name" value="FBOX"/>
    <property type="match status" value="1"/>
</dbReference>
<dbReference type="Gene3D" id="3.80.10.10">
    <property type="entry name" value="Ribonuclease Inhibitor"/>
    <property type="match status" value="1"/>
</dbReference>
<dbReference type="InterPro" id="IPR036047">
    <property type="entry name" value="F-box-like_dom_sf"/>
</dbReference>
<evidence type="ECO:0000313" key="2">
    <source>
        <dbReference type="EMBL" id="JAI15713.1"/>
    </source>
</evidence>
<dbReference type="AlphaFoldDB" id="A0A0K8TNK0"/>
<dbReference type="CDD" id="cd09917">
    <property type="entry name" value="F-box_SF"/>
    <property type="match status" value="1"/>
</dbReference>
<proteinExistence type="evidence at transcript level"/>
<feature type="non-terminal residue" evidence="2">
    <location>
        <position position="1"/>
    </location>
</feature>
<evidence type="ECO:0000259" key="1">
    <source>
        <dbReference type="PROSITE" id="PS50181"/>
    </source>
</evidence>
<dbReference type="InterPro" id="IPR001810">
    <property type="entry name" value="F-box_dom"/>
</dbReference>
<dbReference type="SMART" id="SM00256">
    <property type="entry name" value="FBOX"/>
    <property type="match status" value="1"/>
</dbReference>
<dbReference type="InterPro" id="IPR032675">
    <property type="entry name" value="LRR_dom_sf"/>
</dbReference>
<organism evidence="2">
    <name type="scientific">Tabanus bromius</name>
    <name type="common">Band-eyed brown horse fly</name>
    <dbReference type="NCBI Taxonomy" id="304241"/>
    <lineage>
        <taxon>Eukaryota</taxon>
        <taxon>Metazoa</taxon>
        <taxon>Ecdysozoa</taxon>
        <taxon>Arthropoda</taxon>
        <taxon>Hexapoda</taxon>
        <taxon>Insecta</taxon>
        <taxon>Pterygota</taxon>
        <taxon>Neoptera</taxon>
        <taxon>Endopterygota</taxon>
        <taxon>Diptera</taxon>
        <taxon>Brachycera</taxon>
        <taxon>Tabanomorpha</taxon>
        <taxon>Tabanoidea</taxon>
        <taxon>Tabanidae</taxon>
        <taxon>Tabanus</taxon>
    </lineage>
</organism>
<accession>A0A0K8TNK0</accession>
<feature type="non-terminal residue" evidence="2">
    <location>
        <position position="201"/>
    </location>
</feature>
<dbReference type="EMBL" id="GDAI01001890">
    <property type="protein sequence ID" value="JAI15713.1"/>
    <property type="molecule type" value="mRNA"/>
</dbReference>
<dbReference type="SUPFAM" id="SSF81383">
    <property type="entry name" value="F-box domain"/>
    <property type="match status" value="1"/>
</dbReference>
<dbReference type="Pfam" id="PF00646">
    <property type="entry name" value="F-box"/>
    <property type="match status" value="1"/>
</dbReference>
<protein>
    <recommendedName>
        <fullName evidence="1">F-box domain-containing protein</fullName>
    </recommendedName>
</protein>
<reference evidence="2" key="1">
    <citation type="journal article" date="2015" name="Insect Biochem. Mol. Biol.">
        <title>An insight into the sialome of the horse fly, Tabanus bromius.</title>
        <authorList>
            <person name="Ribeiro J.M."/>
            <person name="Kazimirova M."/>
            <person name="Takac P."/>
            <person name="Andersen J.F."/>
            <person name="Francischetti I.M."/>
        </authorList>
    </citation>
    <scope>NUCLEOTIDE SEQUENCE</scope>
</reference>
<sequence>IKMNITDLNDDCLAKIFSYLDIYSLIDVRDVCERFQEIADMNLTHFKKFTVSFGKIQVCRLEEIMSFIGPNLRDLSISIGFCIRKELTLEVLQPISHYCTNLKKLTIHYLRMDASLTDYLKQIVENVSELDISYCILDSSVNDLFACCKKLETLIFLGSSAFYVNDLRNLENLKVLKVDQDCDPVIFQWQAEHNKNLKVEY</sequence>
<dbReference type="Gene3D" id="1.20.1280.50">
    <property type="match status" value="1"/>
</dbReference>
<feature type="domain" description="F-box" evidence="1">
    <location>
        <begin position="2"/>
        <end position="49"/>
    </location>
</feature>